<dbReference type="InterPro" id="IPR036134">
    <property type="entry name" value="Crypto/Photolyase_FAD-like_sf"/>
</dbReference>
<reference evidence="8 9" key="1">
    <citation type="submission" date="2018-03" db="EMBL/GenBank/DDBJ databases">
        <title>Genomic Encyclopedia of Type Strains, Phase III (KMG-III): the genomes of soil and plant-associated and newly described type strains.</title>
        <authorList>
            <person name="Whitman W."/>
        </authorList>
    </citation>
    <scope>NUCLEOTIDE SEQUENCE [LARGE SCALE GENOMIC DNA]</scope>
    <source>
        <strain evidence="8 9">CGMCC 1.07653</strain>
    </source>
</reference>
<dbReference type="InterPro" id="IPR036155">
    <property type="entry name" value="Crypto/Photolyase_N_sf"/>
</dbReference>
<evidence type="ECO:0000256" key="6">
    <source>
        <dbReference type="RuleBase" id="RU004182"/>
    </source>
</evidence>
<evidence type="ECO:0000256" key="5">
    <source>
        <dbReference type="PIRSR" id="PIRSR602081-2"/>
    </source>
</evidence>
<keyword evidence="1 4" id="KW-0285">Flavoprotein</keyword>
<dbReference type="InterPro" id="IPR014729">
    <property type="entry name" value="Rossmann-like_a/b/a_fold"/>
</dbReference>
<dbReference type="Gene3D" id="3.40.50.620">
    <property type="entry name" value="HUPs"/>
    <property type="match status" value="1"/>
</dbReference>
<comment type="caution">
    <text evidence="8">The sequence shown here is derived from an EMBL/GenBank/DDBJ whole genome shotgun (WGS) entry which is preliminary data.</text>
</comment>
<dbReference type="AlphaFoldDB" id="A0A2P8HX73"/>
<dbReference type="GO" id="GO:0006950">
    <property type="term" value="P:response to stress"/>
    <property type="evidence" value="ECO:0007669"/>
    <property type="project" value="UniProtKB-ARBA"/>
</dbReference>
<dbReference type="InterPro" id="IPR005101">
    <property type="entry name" value="Cryptochr/Photolyase_FAD-bd"/>
</dbReference>
<evidence type="ECO:0000256" key="2">
    <source>
        <dbReference type="ARBA" id="ARBA00022827"/>
    </source>
</evidence>
<dbReference type="GO" id="GO:0071949">
    <property type="term" value="F:FAD binding"/>
    <property type="evidence" value="ECO:0007669"/>
    <property type="project" value="TreeGrafter"/>
</dbReference>
<gene>
    <name evidence="8" type="ORF">B0H94_102107</name>
</gene>
<keyword evidence="3 6" id="KW-0157">Chromophore</keyword>
<feature type="domain" description="Photolyase/cryptochrome alpha/beta" evidence="7">
    <location>
        <begin position="2"/>
        <end position="133"/>
    </location>
</feature>
<dbReference type="PROSITE" id="PS00394">
    <property type="entry name" value="DNA_PHOTOLYASES_1_1"/>
    <property type="match status" value="1"/>
</dbReference>
<protein>
    <submittedName>
        <fullName evidence="8">Deoxyribodipyrimidine photo-lyase</fullName>
    </submittedName>
</protein>
<dbReference type="GO" id="GO:0003677">
    <property type="term" value="F:DNA binding"/>
    <property type="evidence" value="ECO:0007669"/>
    <property type="project" value="TreeGrafter"/>
</dbReference>
<comment type="similarity">
    <text evidence="6">Belongs to the DNA photolyase family.</text>
</comment>
<dbReference type="Gene3D" id="1.10.579.10">
    <property type="entry name" value="DNA Cyclobutane Dipyrimidine Photolyase, subunit A, domain 3"/>
    <property type="match status" value="1"/>
</dbReference>
<evidence type="ECO:0000256" key="3">
    <source>
        <dbReference type="ARBA" id="ARBA00022991"/>
    </source>
</evidence>
<dbReference type="Proteomes" id="UP000242310">
    <property type="component" value="Unassembled WGS sequence"/>
</dbReference>
<dbReference type="OrthoDB" id="9772484at2"/>
<evidence type="ECO:0000313" key="8">
    <source>
        <dbReference type="EMBL" id="PSL50831.1"/>
    </source>
</evidence>
<feature type="binding site" evidence="4">
    <location>
        <position position="229"/>
    </location>
    <ligand>
        <name>FAD</name>
        <dbReference type="ChEBI" id="CHEBI:57692"/>
    </ligand>
</feature>
<dbReference type="GO" id="GO:0003904">
    <property type="term" value="F:deoxyribodipyrimidine photo-lyase activity"/>
    <property type="evidence" value="ECO:0007669"/>
    <property type="project" value="TreeGrafter"/>
</dbReference>
<dbReference type="PANTHER" id="PTHR11455:SF9">
    <property type="entry name" value="CRYPTOCHROME CIRCADIAN CLOCK 5 ISOFORM X1"/>
    <property type="match status" value="1"/>
</dbReference>
<evidence type="ECO:0000259" key="7">
    <source>
        <dbReference type="PROSITE" id="PS51645"/>
    </source>
</evidence>
<keyword evidence="8" id="KW-0456">Lyase</keyword>
<comment type="cofactor">
    <cofactor evidence="4">
        <name>FAD</name>
        <dbReference type="ChEBI" id="CHEBI:57692"/>
    </cofactor>
    <text evidence="4">Binds 1 FAD per subunit.</text>
</comment>
<evidence type="ECO:0000313" key="9">
    <source>
        <dbReference type="Proteomes" id="UP000242310"/>
    </source>
</evidence>
<dbReference type="Gene3D" id="1.25.40.80">
    <property type="match status" value="1"/>
</dbReference>
<organism evidence="8 9">
    <name type="scientific">Salsuginibacillus halophilus</name>
    <dbReference type="NCBI Taxonomy" id="517424"/>
    <lineage>
        <taxon>Bacteria</taxon>
        <taxon>Bacillati</taxon>
        <taxon>Bacillota</taxon>
        <taxon>Bacilli</taxon>
        <taxon>Bacillales</taxon>
        <taxon>Bacillaceae</taxon>
        <taxon>Salsuginibacillus</taxon>
    </lineage>
</organism>
<dbReference type="InterPro" id="IPR006050">
    <property type="entry name" value="DNA_photolyase_N"/>
</dbReference>
<dbReference type="InterPro" id="IPR002081">
    <property type="entry name" value="Cryptochrome/DNA_photolyase_1"/>
</dbReference>
<name>A0A2P8HX73_9BACI</name>
<dbReference type="PRINTS" id="PR00147">
    <property type="entry name" value="DNAPHOTLYASE"/>
</dbReference>
<keyword evidence="9" id="KW-1185">Reference proteome</keyword>
<keyword evidence="2 4" id="KW-0274">FAD</keyword>
<dbReference type="Pfam" id="PF03441">
    <property type="entry name" value="FAD_binding_7"/>
    <property type="match status" value="1"/>
</dbReference>
<dbReference type="PROSITE" id="PS51645">
    <property type="entry name" value="PHR_CRY_ALPHA_BETA"/>
    <property type="match status" value="1"/>
</dbReference>
<dbReference type="SUPFAM" id="SSF52425">
    <property type="entry name" value="Cryptochrome/photolyase, N-terminal domain"/>
    <property type="match status" value="1"/>
</dbReference>
<dbReference type="Pfam" id="PF00875">
    <property type="entry name" value="DNA_photolyase"/>
    <property type="match status" value="1"/>
</dbReference>
<dbReference type="GO" id="GO:0006139">
    <property type="term" value="P:nucleobase-containing compound metabolic process"/>
    <property type="evidence" value="ECO:0007669"/>
    <property type="project" value="UniProtKB-ARBA"/>
</dbReference>
<feature type="site" description="Electron transfer via tryptophanyl radical" evidence="5">
    <location>
        <position position="363"/>
    </location>
</feature>
<dbReference type="InterPro" id="IPR018394">
    <property type="entry name" value="DNA_photolyase_1_CS_C"/>
</dbReference>
<dbReference type="SUPFAM" id="SSF48173">
    <property type="entry name" value="Cryptochrome/photolyase FAD-binding domain"/>
    <property type="match status" value="1"/>
</dbReference>
<accession>A0A2P8HX73</accession>
<evidence type="ECO:0000256" key="4">
    <source>
        <dbReference type="PIRSR" id="PIRSR602081-1"/>
    </source>
</evidence>
<dbReference type="GO" id="GO:0009416">
    <property type="term" value="P:response to light stimulus"/>
    <property type="evidence" value="ECO:0007669"/>
    <property type="project" value="TreeGrafter"/>
</dbReference>
<sequence>MGIRALWIRREFRFDDQPALDAMLSDMDKNQDEGFLFFQLDPVFLHEPCLHHDYFFHTLEAFQKEAEAAGIALYIIYGDAVEVIRGLLTNEDEITTLYAAADDVGYGKERDDRAAQVCRENGVNLRMFSEGKLLDPGEILKKDGGYYEKFTPYYKQWKAHPKPTPVHTTKAGARQCHYQSRYLRELHEKGSKRLNSYLQNRPVPSWHVYSEHGAKQYLNYVIRERLPGYAEQRDYLDEIGTTQLSPLIKTGRLSVRMIFHEVNHTENTNEESREALQAELAWRDFFHMVHYAKGQMRNEALNPKYQGMRWQGVTEEIEAWKEGRTGVPLIDAAMRQLKTEGWMPNRLRMLTASFFTKHMLADWREGEDHFRKYLIDYDVSSNAGGWQWAASIGVDPVPYFRIFNPYRQGERFDEAGHYVKKFVPELRRVEGHNVHDEKNMNSRPVSTYPVPMLDHKSRREEALIHFKEAGDQS</sequence>
<proteinExistence type="inferred from homology"/>
<evidence type="ECO:0000256" key="1">
    <source>
        <dbReference type="ARBA" id="ARBA00022630"/>
    </source>
</evidence>
<dbReference type="PANTHER" id="PTHR11455">
    <property type="entry name" value="CRYPTOCHROME"/>
    <property type="match status" value="1"/>
</dbReference>
<dbReference type="RefSeq" id="WP_106587552.1">
    <property type="nucleotide sequence ID" value="NZ_PYAV01000002.1"/>
</dbReference>
<dbReference type="EMBL" id="PYAV01000002">
    <property type="protein sequence ID" value="PSL50831.1"/>
    <property type="molecule type" value="Genomic_DNA"/>
</dbReference>
<feature type="site" description="Electron transfer via tryptophanyl radical" evidence="5">
    <location>
        <position position="310"/>
    </location>
</feature>
<feature type="binding site" evidence="4">
    <location>
        <begin position="376"/>
        <end position="378"/>
    </location>
    <ligand>
        <name>FAD</name>
        <dbReference type="ChEBI" id="CHEBI:57692"/>
    </ligand>
</feature>
<feature type="site" description="Electron transfer via tryptophanyl radical" evidence="5">
    <location>
        <position position="386"/>
    </location>
</feature>
<feature type="binding site" evidence="4">
    <location>
        <begin position="241"/>
        <end position="245"/>
    </location>
    <ligand>
        <name>FAD</name>
        <dbReference type="ChEBI" id="CHEBI:57692"/>
    </ligand>
</feature>
<feature type="binding site" evidence="4">
    <location>
        <begin position="279"/>
        <end position="286"/>
    </location>
    <ligand>
        <name>FAD</name>
        <dbReference type="ChEBI" id="CHEBI:57692"/>
    </ligand>
</feature>